<reference evidence="1 2" key="1">
    <citation type="submission" date="2020-04" db="EMBL/GenBank/DDBJ databases">
        <authorList>
            <person name="De Canck E."/>
        </authorList>
    </citation>
    <scope>NUCLEOTIDE SEQUENCE [LARGE SCALE GENOMIC DNA]</scope>
    <source>
        <strain evidence="1 2">LMG 27177</strain>
    </source>
</reference>
<protein>
    <submittedName>
        <fullName evidence="1">Uncharacterized protein</fullName>
    </submittedName>
</protein>
<proteinExistence type="predicted"/>
<organism evidence="1 2">
    <name type="scientific">Paraburkholderia fynbosensis</name>
    <dbReference type="NCBI Taxonomy" id="1200993"/>
    <lineage>
        <taxon>Bacteria</taxon>
        <taxon>Pseudomonadati</taxon>
        <taxon>Pseudomonadota</taxon>
        <taxon>Betaproteobacteria</taxon>
        <taxon>Burkholderiales</taxon>
        <taxon>Burkholderiaceae</taxon>
        <taxon>Paraburkholderia</taxon>
    </lineage>
</organism>
<evidence type="ECO:0000313" key="1">
    <source>
        <dbReference type="EMBL" id="CAB3795633.1"/>
    </source>
</evidence>
<accession>A0A6J5G8S0</accession>
<evidence type="ECO:0000313" key="2">
    <source>
        <dbReference type="Proteomes" id="UP000494252"/>
    </source>
</evidence>
<dbReference type="EMBL" id="CADIKI010000011">
    <property type="protein sequence ID" value="CAB3795633.1"/>
    <property type="molecule type" value="Genomic_DNA"/>
</dbReference>
<dbReference type="AlphaFoldDB" id="A0A6J5G8S0"/>
<keyword evidence="2" id="KW-1185">Reference proteome</keyword>
<gene>
    <name evidence="1" type="ORF">LMG27177_03886</name>
</gene>
<sequence length="62" mass="6892">MEEFGFQRAEEGLPRSVAKTVALRDKLCVSECVLLHATPCRHLVLPGMMGMQPWSVSAFQTT</sequence>
<name>A0A6J5G8S0_9BURK</name>
<dbReference type="Proteomes" id="UP000494252">
    <property type="component" value="Unassembled WGS sequence"/>
</dbReference>